<reference evidence="2 3" key="1">
    <citation type="submission" date="2020-01" db="EMBL/GenBank/DDBJ databases">
        <title>Whole-genome sequence of Heliobacterium undosum DSM 13378.</title>
        <authorList>
            <person name="Kyndt J.A."/>
            <person name="Meyer T.E."/>
        </authorList>
    </citation>
    <scope>NUCLEOTIDE SEQUENCE [LARGE SCALE GENOMIC DNA]</scope>
    <source>
        <strain evidence="2 3">DSM 13378</strain>
    </source>
</reference>
<dbReference type="EMBL" id="WXEY01000014">
    <property type="protein sequence ID" value="MZP30488.1"/>
    <property type="molecule type" value="Genomic_DNA"/>
</dbReference>
<name>A0A845L9V6_9FIRM</name>
<comment type="caution">
    <text evidence="2">The sequence shown here is derived from an EMBL/GenBank/DDBJ whole genome shotgun (WGS) entry which is preliminary data.</text>
</comment>
<proteinExistence type="predicted"/>
<protein>
    <submittedName>
        <fullName evidence="2">Uncharacterized protein</fullName>
    </submittedName>
</protein>
<evidence type="ECO:0000313" key="3">
    <source>
        <dbReference type="Proteomes" id="UP000463470"/>
    </source>
</evidence>
<evidence type="ECO:0000313" key="2">
    <source>
        <dbReference type="EMBL" id="MZP30488.1"/>
    </source>
</evidence>
<evidence type="ECO:0000256" key="1">
    <source>
        <dbReference type="SAM" id="MobiDB-lite"/>
    </source>
</evidence>
<dbReference type="AlphaFoldDB" id="A0A845L9V6"/>
<dbReference type="RefSeq" id="WP_161259013.1">
    <property type="nucleotide sequence ID" value="NZ_WXEY01000014.1"/>
</dbReference>
<dbReference type="Proteomes" id="UP000463470">
    <property type="component" value="Unassembled WGS sequence"/>
</dbReference>
<organism evidence="2 3">
    <name type="scientific">Heliomicrobium undosum</name>
    <dbReference type="NCBI Taxonomy" id="121734"/>
    <lineage>
        <taxon>Bacteria</taxon>
        <taxon>Bacillati</taxon>
        <taxon>Bacillota</taxon>
        <taxon>Clostridia</taxon>
        <taxon>Eubacteriales</taxon>
        <taxon>Heliobacteriaceae</taxon>
        <taxon>Heliomicrobium</taxon>
    </lineage>
</organism>
<accession>A0A845L9V6</accession>
<feature type="region of interest" description="Disordered" evidence="1">
    <location>
        <begin position="158"/>
        <end position="188"/>
    </location>
</feature>
<keyword evidence="3" id="KW-1185">Reference proteome</keyword>
<sequence>MTRSKKITLELSPERLHWLDGQSDLHGEPIPEILLRLIDDAIARDNLEQLRPELESMIKSTVRNVVEMSITQKTMVAVKLFDEAVSPAMKAFGNRVTESVFKMADRVERVEKQLYAMNKGQFRDGELPEAEPAVPKMATAVSAVAASPALGVASARAGEPIGATSDSPRKEGVLVDLRDHLTGGNWPE</sequence>
<feature type="compositionally biased region" description="Basic and acidic residues" evidence="1">
    <location>
        <begin position="167"/>
        <end position="181"/>
    </location>
</feature>
<gene>
    <name evidence="2" type="ORF">GTO91_12265</name>
</gene>
<dbReference type="OrthoDB" id="2081094at2"/>